<proteinExistence type="predicted"/>
<protein>
    <recommendedName>
        <fullName evidence="1">Lipid-binding serum glycoprotein N-terminal domain-containing protein</fullName>
    </recommendedName>
</protein>
<sequence>MELQRLQTLLTTVKLDDAYDDGGDFSWRISGLLLEDLRLDDAYDDGFPTVKLDDAYDDGGDFSWRISGKDLRDLRLDDAYDDGEDFSWRISGLLLEDLRLDDAYDDGGDFSWRISGLLLEDLRLDDAYDDGGDFSWRISGLLLEDLRVGFPTVKLDDAYDDGRDFSWRISGIQISSAGTLSSSVQLRTGSFSWSLQISSLEINANWKMKYDPGRWLPTVRDSGRLSTSVRQSGITLTVQPVVETESLQVNLQDCSASLSGLEVSFGGSILSRFYELVANAFEGDIRRQLERAASLLL</sequence>
<reference evidence="2" key="2">
    <citation type="submission" date="2020-11" db="EMBL/GenBank/DDBJ databases">
        <authorList>
            <person name="McCartney M.A."/>
            <person name="Auch B."/>
            <person name="Kono T."/>
            <person name="Mallez S."/>
            <person name="Becker A."/>
            <person name="Gohl D.M."/>
            <person name="Silverstein K.A.T."/>
            <person name="Koren S."/>
            <person name="Bechman K.B."/>
            <person name="Herman A."/>
            <person name="Abrahante J.E."/>
            <person name="Garbe J."/>
        </authorList>
    </citation>
    <scope>NUCLEOTIDE SEQUENCE</scope>
    <source>
        <strain evidence="2">Duluth1</strain>
        <tissue evidence="2">Whole animal</tissue>
    </source>
</reference>
<dbReference type="SUPFAM" id="SSF55394">
    <property type="entry name" value="Bactericidal permeability-increasing protein, BPI"/>
    <property type="match status" value="1"/>
</dbReference>
<evidence type="ECO:0000313" key="2">
    <source>
        <dbReference type="EMBL" id="KAH3806109.1"/>
    </source>
</evidence>
<dbReference type="InterPro" id="IPR017943">
    <property type="entry name" value="Bactericidal_perm-incr_a/b_dom"/>
</dbReference>
<dbReference type="Pfam" id="PF01273">
    <property type="entry name" value="LBP_BPI_CETP"/>
    <property type="match status" value="1"/>
</dbReference>
<evidence type="ECO:0000313" key="3">
    <source>
        <dbReference type="Proteomes" id="UP000828390"/>
    </source>
</evidence>
<dbReference type="AlphaFoldDB" id="A0A9D4FVJ6"/>
<accession>A0A9D4FVJ6</accession>
<dbReference type="GO" id="GO:0008289">
    <property type="term" value="F:lipid binding"/>
    <property type="evidence" value="ECO:0007669"/>
    <property type="project" value="InterPro"/>
</dbReference>
<dbReference type="EMBL" id="JAIWYP010000006">
    <property type="protein sequence ID" value="KAH3806109.1"/>
    <property type="molecule type" value="Genomic_DNA"/>
</dbReference>
<reference evidence="2" key="1">
    <citation type="journal article" date="2019" name="bioRxiv">
        <title>The Genome of the Zebra Mussel, Dreissena polymorpha: A Resource for Invasive Species Research.</title>
        <authorList>
            <person name="McCartney M.A."/>
            <person name="Auch B."/>
            <person name="Kono T."/>
            <person name="Mallez S."/>
            <person name="Zhang Y."/>
            <person name="Obille A."/>
            <person name="Becker A."/>
            <person name="Abrahante J.E."/>
            <person name="Garbe J."/>
            <person name="Badalamenti J.P."/>
            <person name="Herman A."/>
            <person name="Mangelson H."/>
            <person name="Liachko I."/>
            <person name="Sullivan S."/>
            <person name="Sone E.D."/>
            <person name="Koren S."/>
            <person name="Silverstein K.A.T."/>
            <person name="Beckman K.B."/>
            <person name="Gohl D.M."/>
        </authorList>
    </citation>
    <scope>NUCLEOTIDE SEQUENCE</scope>
    <source>
        <strain evidence="2">Duluth1</strain>
        <tissue evidence="2">Whole animal</tissue>
    </source>
</reference>
<dbReference type="Gene3D" id="3.15.10.10">
    <property type="entry name" value="Bactericidal permeability-increasing protein, domain 1"/>
    <property type="match status" value="1"/>
</dbReference>
<evidence type="ECO:0000259" key="1">
    <source>
        <dbReference type="Pfam" id="PF01273"/>
    </source>
</evidence>
<gene>
    <name evidence="2" type="ORF">DPMN_134423</name>
</gene>
<organism evidence="2 3">
    <name type="scientific">Dreissena polymorpha</name>
    <name type="common">Zebra mussel</name>
    <name type="synonym">Mytilus polymorpha</name>
    <dbReference type="NCBI Taxonomy" id="45954"/>
    <lineage>
        <taxon>Eukaryota</taxon>
        <taxon>Metazoa</taxon>
        <taxon>Spiralia</taxon>
        <taxon>Lophotrochozoa</taxon>
        <taxon>Mollusca</taxon>
        <taxon>Bivalvia</taxon>
        <taxon>Autobranchia</taxon>
        <taxon>Heteroconchia</taxon>
        <taxon>Euheterodonta</taxon>
        <taxon>Imparidentia</taxon>
        <taxon>Neoheterodontei</taxon>
        <taxon>Myida</taxon>
        <taxon>Dreissenoidea</taxon>
        <taxon>Dreissenidae</taxon>
        <taxon>Dreissena</taxon>
    </lineage>
</organism>
<name>A0A9D4FVJ6_DREPO</name>
<keyword evidence="3" id="KW-1185">Reference proteome</keyword>
<feature type="domain" description="Lipid-binding serum glycoprotein N-terminal" evidence="1">
    <location>
        <begin position="166"/>
        <end position="291"/>
    </location>
</feature>
<dbReference type="Proteomes" id="UP000828390">
    <property type="component" value="Unassembled WGS sequence"/>
</dbReference>
<comment type="caution">
    <text evidence="2">The sequence shown here is derived from an EMBL/GenBank/DDBJ whole genome shotgun (WGS) entry which is preliminary data.</text>
</comment>
<dbReference type="InterPro" id="IPR017942">
    <property type="entry name" value="Lipid-bd_serum_glycop_N"/>
</dbReference>